<evidence type="ECO:0000256" key="1">
    <source>
        <dbReference type="ARBA" id="ARBA00022478"/>
    </source>
</evidence>
<dbReference type="RefSeq" id="YP_009238203.1">
    <property type="nucleotide sequence ID" value="NC_029672.1"/>
</dbReference>
<dbReference type="AlphaFoldDB" id="A0A140HA82"/>
<dbReference type="Gene3D" id="3.30.1360.10">
    <property type="entry name" value="RNA polymerase, RBP11-like subunit"/>
    <property type="match status" value="1"/>
</dbReference>
<keyword evidence="5" id="KW-0150">Chloroplast</keyword>
<geneLocation type="chloroplast" evidence="5"/>
<evidence type="ECO:0000256" key="3">
    <source>
        <dbReference type="ARBA" id="ARBA00031776"/>
    </source>
</evidence>
<dbReference type="SUPFAM" id="SSF56553">
    <property type="entry name" value="Insert subdomain of RNA polymerase alpha subunit"/>
    <property type="match status" value="1"/>
</dbReference>
<protein>
    <recommendedName>
        <fullName evidence="3">Plastid-encoded RNA polymerase subunit alpha</fullName>
    </recommendedName>
</protein>
<dbReference type="SMART" id="SM00662">
    <property type="entry name" value="RPOLD"/>
    <property type="match status" value="1"/>
</dbReference>
<dbReference type="GeneID" id="27073617"/>
<dbReference type="Pfam" id="PF01193">
    <property type="entry name" value="RNA_pol_L"/>
    <property type="match status" value="1"/>
</dbReference>
<name>A0A140HA82_9CHLO</name>
<dbReference type="InterPro" id="IPR036603">
    <property type="entry name" value="RBP11-like"/>
</dbReference>
<proteinExistence type="predicted"/>
<dbReference type="CDD" id="cd06928">
    <property type="entry name" value="RNAP_alpha_NTD"/>
    <property type="match status" value="1"/>
</dbReference>
<dbReference type="EMBL" id="KT199251">
    <property type="protein sequence ID" value="AMO01081.1"/>
    <property type="molecule type" value="Genomic_DNA"/>
</dbReference>
<keyword evidence="5" id="KW-0934">Plastid</keyword>
<organism evidence="5">
    <name type="scientific">Chromochloris zofingiensis</name>
    <dbReference type="NCBI Taxonomy" id="31302"/>
    <lineage>
        <taxon>Eukaryota</taxon>
        <taxon>Viridiplantae</taxon>
        <taxon>Chlorophyta</taxon>
        <taxon>core chlorophytes</taxon>
        <taxon>Chlorophyceae</taxon>
        <taxon>CS clade</taxon>
        <taxon>Sphaeropleales</taxon>
        <taxon>Chromochloridaceae</taxon>
        <taxon>Chromochloris</taxon>
    </lineage>
</organism>
<evidence type="ECO:0000313" key="5">
    <source>
        <dbReference type="EMBL" id="AMO01081.1"/>
    </source>
</evidence>
<reference evidence="5" key="1">
    <citation type="submission" date="2015-06" db="EMBL/GenBank/DDBJ databases">
        <title>Chloroplast phylogenomic data from the green algal order Sphaeropleales (Chlorophyceae, Chlorophyta) reveal complex patterns of sequence evolution.</title>
        <authorList>
            <person name="Fucikova K."/>
            <person name="Lewis P.O."/>
            <person name="Lewis L.A."/>
        </authorList>
    </citation>
    <scope>NUCLEOTIDE SEQUENCE</scope>
    <source>
        <strain evidence="5">UTEX 56</strain>
    </source>
</reference>
<dbReference type="GO" id="GO:0003899">
    <property type="term" value="F:DNA-directed RNA polymerase activity"/>
    <property type="evidence" value="ECO:0007669"/>
    <property type="project" value="InterPro"/>
</dbReference>
<sequence>MNEFFLSCKESRIDSPRNFYGCYYLGPFNAGYSLTVANALRRTLLSELPGISITSVEIEGVTHEYCTIPGVRDSVIDILLNFKEIVLVKKSSINDSIKPFVGNAKNNNNRKGHPNNWSSNIFENTSSIKPFLGYLQVRGPGVVRAIDLKLPSFIKCVDPDQYIATLSEDGVLNLKFEICEGKNYQIQNGQVNRTENPSFLKSNNDLNRMSIEKENQKFPSFKSKGFSIPSVPSTPAIQKGFWIQPMKKNSERLYTDAVFMPVQKVNYIIESYGSQDLNANNKIVILEIWTNGSIHPRNALYLALSNLFTLFSQLEKMKLLNLTFAKILEYR</sequence>
<keyword evidence="1" id="KW-0240">DNA-directed RNA polymerase</keyword>
<dbReference type="Gene3D" id="2.170.120.12">
    <property type="entry name" value="DNA-directed RNA polymerase, insert domain"/>
    <property type="match status" value="1"/>
</dbReference>
<accession>A0A140HA82</accession>
<dbReference type="GO" id="GO:0000428">
    <property type="term" value="C:DNA-directed RNA polymerase complex"/>
    <property type="evidence" value="ECO:0007669"/>
    <property type="project" value="UniProtKB-KW"/>
</dbReference>
<feature type="domain" description="DNA-directed RNA polymerase RpoA/D/Rpb3-type" evidence="4">
    <location>
        <begin position="20"/>
        <end position="317"/>
    </location>
</feature>
<dbReference type="InterPro" id="IPR011263">
    <property type="entry name" value="DNA-dir_RNA_pol_RpoA/D/Rpb3"/>
</dbReference>
<dbReference type="SUPFAM" id="SSF55257">
    <property type="entry name" value="RBP11-like subunits of RNA polymerase"/>
    <property type="match status" value="1"/>
</dbReference>
<evidence type="ECO:0000256" key="2">
    <source>
        <dbReference type="ARBA" id="ARBA00023163"/>
    </source>
</evidence>
<gene>
    <name evidence="5" type="primary">rpoA</name>
    <name evidence="5" type="ORF">VU24_88</name>
</gene>
<keyword evidence="2" id="KW-0804">Transcription</keyword>
<dbReference type="InterPro" id="IPR011262">
    <property type="entry name" value="DNA-dir_RNA_pol_insert"/>
</dbReference>
<dbReference type="GO" id="GO:0006351">
    <property type="term" value="P:DNA-templated transcription"/>
    <property type="evidence" value="ECO:0007669"/>
    <property type="project" value="InterPro"/>
</dbReference>
<dbReference type="GO" id="GO:0046983">
    <property type="term" value="F:protein dimerization activity"/>
    <property type="evidence" value="ECO:0007669"/>
    <property type="project" value="InterPro"/>
</dbReference>
<dbReference type="Pfam" id="PF01000">
    <property type="entry name" value="RNA_pol_A_bac"/>
    <property type="match status" value="1"/>
</dbReference>
<dbReference type="InterPro" id="IPR036643">
    <property type="entry name" value="RNApol_insert_sf"/>
</dbReference>
<evidence type="ECO:0000259" key="4">
    <source>
        <dbReference type="SMART" id="SM00662"/>
    </source>
</evidence>